<proteinExistence type="predicted"/>
<name>A0A1C3E4S6_9PLAN</name>
<evidence type="ECO:0000313" key="1">
    <source>
        <dbReference type="EMBL" id="ODA28213.1"/>
    </source>
</evidence>
<organism evidence="1 2">
    <name type="scientific">Planctopirus hydrillae</name>
    <dbReference type="NCBI Taxonomy" id="1841610"/>
    <lineage>
        <taxon>Bacteria</taxon>
        <taxon>Pseudomonadati</taxon>
        <taxon>Planctomycetota</taxon>
        <taxon>Planctomycetia</taxon>
        <taxon>Planctomycetales</taxon>
        <taxon>Planctomycetaceae</taxon>
        <taxon>Planctopirus</taxon>
    </lineage>
</organism>
<reference evidence="1 2" key="1">
    <citation type="submission" date="2016-05" db="EMBL/GenBank/DDBJ databases">
        <title>Genomic and physiological characterization of Planctopirus sp. isolated from fresh water lake.</title>
        <authorList>
            <person name="Subhash Y."/>
            <person name="Ramana C."/>
        </authorList>
    </citation>
    <scope>NUCLEOTIDE SEQUENCE [LARGE SCALE GENOMIC DNA]</scope>
    <source>
        <strain evidence="1 2">JC280</strain>
    </source>
</reference>
<evidence type="ECO:0000313" key="2">
    <source>
        <dbReference type="Proteomes" id="UP000094828"/>
    </source>
</evidence>
<protein>
    <submittedName>
        <fullName evidence="1">Uncharacterized protein</fullName>
    </submittedName>
</protein>
<dbReference type="EMBL" id="LYDR01000154">
    <property type="protein sequence ID" value="ODA28213.1"/>
    <property type="molecule type" value="Genomic_DNA"/>
</dbReference>
<dbReference type="Proteomes" id="UP000094828">
    <property type="component" value="Unassembled WGS sequence"/>
</dbReference>
<comment type="caution">
    <text evidence="1">The sequence shown here is derived from an EMBL/GenBank/DDBJ whole genome shotgun (WGS) entry which is preliminary data.</text>
</comment>
<dbReference type="AlphaFoldDB" id="A0A1C3E4S6"/>
<accession>A0A1C3E4S6</accession>
<keyword evidence="2" id="KW-1185">Reference proteome</keyword>
<sequence length="338" mass="37328">MPARRTDIFAGQPMSIPSPFVLTSQLILARLLVPQAKAPTPAALAKSLAPLFNQQYSSGEWRLLFDEVLSSIRVAQHVEVSKLILTPSGLTTAREFCGFSSEEALPKNLRWKQLLDKHITPRLCGFPPPGPKTKLADHLLIEFLKQSHQLAGPITSLSQLLVALAWKELGIDSRKKFTPASVLAKVSLKTDRTLTTVPLAKLLSQQLLGDSGKDFAQSLIRQKIRQAATTPSSDVPTALPNLTLADVHAALPHIPAGPLGPNRIFIRDLWQHLLPDRRGTLEQFRLALLALHKSQHVRLVRADLTDRLDPRAVEESRIEDGQATYHLLVREDKPPATP</sequence>
<gene>
    <name evidence="1" type="ORF">A6X21_00970</name>
</gene>